<dbReference type="SMART" id="SM00346">
    <property type="entry name" value="HTH_ICLR"/>
    <property type="match status" value="1"/>
</dbReference>
<dbReference type="Pfam" id="PF09339">
    <property type="entry name" value="HTH_IclR"/>
    <property type="match status" value="1"/>
</dbReference>
<dbReference type="PANTHER" id="PTHR30136">
    <property type="entry name" value="HELIX-TURN-HELIX TRANSCRIPTIONAL REGULATOR, ICLR FAMILY"/>
    <property type="match status" value="1"/>
</dbReference>
<evidence type="ECO:0000313" key="6">
    <source>
        <dbReference type="EMBL" id="MPM50952.1"/>
    </source>
</evidence>
<dbReference type="PROSITE" id="PS51078">
    <property type="entry name" value="ICLR_ED"/>
    <property type="match status" value="1"/>
</dbReference>
<dbReference type="GO" id="GO:0045892">
    <property type="term" value="P:negative regulation of DNA-templated transcription"/>
    <property type="evidence" value="ECO:0007669"/>
    <property type="project" value="TreeGrafter"/>
</dbReference>
<dbReference type="FunFam" id="1.10.10.10:FF:000056">
    <property type="entry name" value="IclR family transcriptional regulator"/>
    <property type="match status" value="1"/>
</dbReference>
<keyword evidence="3" id="KW-0804">Transcription</keyword>
<dbReference type="SUPFAM" id="SSF55781">
    <property type="entry name" value="GAF domain-like"/>
    <property type="match status" value="1"/>
</dbReference>
<dbReference type="InterPro" id="IPR036390">
    <property type="entry name" value="WH_DNA-bd_sf"/>
</dbReference>
<keyword evidence="2" id="KW-0238">DNA-binding</keyword>
<keyword evidence="1" id="KW-0805">Transcription regulation</keyword>
<dbReference type="InterPro" id="IPR014757">
    <property type="entry name" value="Tscrpt_reg_IclR_C"/>
</dbReference>
<accession>A0A645ACM5</accession>
<evidence type="ECO:0000256" key="1">
    <source>
        <dbReference type="ARBA" id="ARBA00023015"/>
    </source>
</evidence>
<gene>
    <name evidence="6" type="ORF">SDC9_97698</name>
</gene>
<dbReference type="GO" id="GO:0003677">
    <property type="term" value="F:DNA binding"/>
    <property type="evidence" value="ECO:0007669"/>
    <property type="project" value="UniProtKB-KW"/>
</dbReference>
<comment type="caution">
    <text evidence="6">The sequence shown here is derived from an EMBL/GenBank/DDBJ whole genome shotgun (WGS) entry which is preliminary data.</text>
</comment>
<organism evidence="6">
    <name type="scientific">bioreactor metagenome</name>
    <dbReference type="NCBI Taxonomy" id="1076179"/>
    <lineage>
        <taxon>unclassified sequences</taxon>
        <taxon>metagenomes</taxon>
        <taxon>ecological metagenomes</taxon>
    </lineage>
</organism>
<dbReference type="Gene3D" id="1.10.10.10">
    <property type="entry name" value="Winged helix-like DNA-binding domain superfamily/Winged helix DNA-binding domain"/>
    <property type="match status" value="1"/>
</dbReference>
<reference evidence="6" key="1">
    <citation type="submission" date="2019-08" db="EMBL/GenBank/DDBJ databases">
        <authorList>
            <person name="Kucharzyk K."/>
            <person name="Murdoch R.W."/>
            <person name="Higgins S."/>
            <person name="Loffler F."/>
        </authorList>
    </citation>
    <scope>NUCLEOTIDE SEQUENCE</scope>
</reference>
<dbReference type="InterPro" id="IPR036388">
    <property type="entry name" value="WH-like_DNA-bd_sf"/>
</dbReference>
<dbReference type="AlphaFoldDB" id="A0A645ACM5"/>
<dbReference type="InterPro" id="IPR005471">
    <property type="entry name" value="Tscrpt_reg_IclR_N"/>
</dbReference>
<dbReference type="EMBL" id="VSSQ01013196">
    <property type="protein sequence ID" value="MPM50952.1"/>
    <property type="molecule type" value="Genomic_DNA"/>
</dbReference>
<dbReference type="PANTHER" id="PTHR30136:SF35">
    <property type="entry name" value="HTH-TYPE TRANSCRIPTIONAL REGULATOR RV1719"/>
    <property type="match status" value="1"/>
</dbReference>
<dbReference type="GO" id="GO:0003700">
    <property type="term" value="F:DNA-binding transcription factor activity"/>
    <property type="evidence" value="ECO:0007669"/>
    <property type="project" value="TreeGrafter"/>
</dbReference>
<evidence type="ECO:0000256" key="3">
    <source>
        <dbReference type="ARBA" id="ARBA00023163"/>
    </source>
</evidence>
<feature type="domain" description="IclR-ED" evidence="5">
    <location>
        <begin position="98"/>
        <end position="279"/>
    </location>
</feature>
<dbReference type="SUPFAM" id="SSF46785">
    <property type="entry name" value="Winged helix' DNA-binding domain"/>
    <property type="match status" value="1"/>
</dbReference>
<feature type="domain" description="HTH iclR-type" evidence="4">
    <location>
        <begin position="36"/>
        <end position="97"/>
    </location>
</feature>
<dbReference type="Pfam" id="PF01614">
    <property type="entry name" value="IclR_C"/>
    <property type="match status" value="1"/>
</dbReference>
<dbReference type="InterPro" id="IPR029016">
    <property type="entry name" value="GAF-like_dom_sf"/>
</dbReference>
<evidence type="ECO:0000259" key="4">
    <source>
        <dbReference type="PROSITE" id="PS51077"/>
    </source>
</evidence>
<protein>
    <submittedName>
        <fullName evidence="6">Uncharacterized protein</fullName>
    </submittedName>
</protein>
<name>A0A645ACM5_9ZZZZ</name>
<evidence type="ECO:0000259" key="5">
    <source>
        <dbReference type="PROSITE" id="PS51078"/>
    </source>
</evidence>
<dbReference type="Gene3D" id="3.30.450.40">
    <property type="match status" value="1"/>
</dbReference>
<dbReference type="PROSITE" id="PS51077">
    <property type="entry name" value="HTH_ICLR"/>
    <property type="match status" value="1"/>
</dbReference>
<sequence length="280" mass="31972">MGNGMIYKYFKKIETIRKRMIRKMVQKEESNVSTKVQSIDRALSILETLADYPSLSLMELSEKVHLHKATTHRLVNSLMENGYIDRNPDTKQYRISLKMFHLGNKRVHNIDFLNVAKSMIRQLSDDTKQTVHLVVEDNDEVLYIDKYGESRGVRMQSKIGTKAPLYCTAVGKALLSTRQNAAVREYWDSIVPEQKTGRTITTYEELINELDEIRRNGYALDDEEFEEGIVCIAAAFSSAREVAAGAISISLPLSDMVDKDFYTGKILEYSTKISQLLGHF</sequence>
<proteinExistence type="predicted"/>
<evidence type="ECO:0000256" key="2">
    <source>
        <dbReference type="ARBA" id="ARBA00023125"/>
    </source>
</evidence>
<dbReference type="InterPro" id="IPR050707">
    <property type="entry name" value="HTH_MetabolicPath_Reg"/>
</dbReference>